<evidence type="ECO:0000313" key="1">
    <source>
        <dbReference type="EMBL" id="KAF4961181.1"/>
    </source>
</evidence>
<accession>A0A8H4TNI6</accession>
<dbReference type="AlphaFoldDB" id="A0A8H4TNI6"/>
<organism evidence="1 2">
    <name type="scientific">Fusarium gaditjirri</name>
    <dbReference type="NCBI Taxonomy" id="282569"/>
    <lineage>
        <taxon>Eukaryota</taxon>
        <taxon>Fungi</taxon>
        <taxon>Dikarya</taxon>
        <taxon>Ascomycota</taxon>
        <taxon>Pezizomycotina</taxon>
        <taxon>Sordariomycetes</taxon>
        <taxon>Hypocreomycetidae</taxon>
        <taxon>Hypocreales</taxon>
        <taxon>Nectriaceae</taxon>
        <taxon>Fusarium</taxon>
        <taxon>Fusarium nisikadoi species complex</taxon>
    </lineage>
</organism>
<keyword evidence="2" id="KW-1185">Reference proteome</keyword>
<dbReference type="Proteomes" id="UP000604273">
    <property type="component" value="Unassembled WGS sequence"/>
</dbReference>
<gene>
    <name evidence="1" type="ORF">FGADI_417</name>
</gene>
<name>A0A8H4TNI6_9HYPO</name>
<protein>
    <submittedName>
        <fullName evidence="1">Uncharacterized protein</fullName>
    </submittedName>
</protein>
<sequence>MHSSEATLWTNVGPVVVLYDPSRDLWQSTFRITLKSHELSIKQGYPSVSIVKDVTYTLADFPNQSDLFAAAVGPSQPTELDEGWAPSFTGVIYYRVLPDPYGEDSKKLKHLIIRMIVTGLEDPHVEAVHVLWAYLAL</sequence>
<comment type="caution">
    <text evidence="1">The sequence shown here is derived from an EMBL/GenBank/DDBJ whole genome shotgun (WGS) entry which is preliminary data.</text>
</comment>
<proteinExistence type="predicted"/>
<dbReference type="OrthoDB" id="412383at2759"/>
<reference evidence="1" key="2">
    <citation type="submission" date="2020-05" db="EMBL/GenBank/DDBJ databases">
        <authorList>
            <person name="Kim H.-S."/>
            <person name="Proctor R.H."/>
            <person name="Brown D.W."/>
        </authorList>
    </citation>
    <scope>NUCLEOTIDE SEQUENCE</scope>
    <source>
        <strain evidence="1">NRRL 45417</strain>
    </source>
</reference>
<dbReference type="EMBL" id="JABFAI010000007">
    <property type="protein sequence ID" value="KAF4961181.1"/>
    <property type="molecule type" value="Genomic_DNA"/>
</dbReference>
<evidence type="ECO:0000313" key="2">
    <source>
        <dbReference type="Proteomes" id="UP000604273"/>
    </source>
</evidence>
<reference evidence="1" key="1">
    <citation type="journal article" date="2020" name="BMC Genomics">
        <title>Correction to: Identification and distribution of gene clusters required for synthesis of sphingolipid metabolism inhibitors in diverse species of the filamentous fungus Fusarium.</title>
        <authorList>
            <person name="Kim H.S."/>
            <person name="Lohmar J.M."/>
            <person name="Busman M."/>
            <person name="Brown D.W."/>
            <person name="Naumann T.A."/>
            <person name="Divon H.H."/>
            <person name="Lysoe E."/>
            <person name="Uhlig S."/>
            <person name="Proctor R.H."/>
        </authorList>
    </citation>
    <scope>NUCLEOTIDE SEQUENCE</scope>
    <source>
        <strain evidence="1">NRRL 45417</strain>
    </source>
</reference>